<dbReference type="Proteomes" id="UP000324222">
    <property type="component" value="Unassembled WGS sequence"/>
</dbReference>
<comment type="caution">
    <text evidence="1">The sequence shown here is derived from an EMBL/GenBank/DDBJ whole genome shotgun (WGS) entry which is preliminary data.</text>
</comment>
<reference evidence="1 2" key="1">
    <citation type="submission" date="2019-05" db="EMBL/GenBank/DDBJ databases">
        <title>Another draft genome of Portunus trituberculatus and its Hox gene families provides insights of decapod evolution.</title>
        <authorList>
            <person name="Jeong J.-H."/>
            <person name="Song I."/>
            <person name="Kim S."/>
            <person name="Choi T."/>
            <person name="Kim D."/>
            <person name="Ryu S."/>
            <person name="Kim W."/>
        </authorList>
    </citation>
    <scope>NUCLEOTIDE SEQUENCE [LARGE SCALE GENOMIC DNA]</scope>
    <source>
        <tissue evidence="1">Muscle</tissue>
    </source>
</reference>
<organism evidence="1 2">
    <name type="scientific">Portunus trituberculatus</name>
    <name type="common">Swimming crab</name>
    <name type="synonym">Neptunus trituberculatus</name>
    <dbReference type="NCBI Taxonomy" id="210409"/>
    <lineage>
        <taxon>Eukaryota</taxon>
        <taxon>Metazoa</taxon>
        <taxon>Ecdysozoa</taxon>
        <taxon>Arthropoda</taxon>
        <taxon>Crustacea</taxon>
        <taxon>Multicrustacea</taxon>
        <taxon>Malacostraca</taxon>
        <taxon>Eumalacostraca</taxon>
        <taxon>Eucarida</taxon>
        <taxon>Decapoda</taxon>
        <taxon>Pleocyemata</taxon>
        <taxon>Brachyura</taxon>
        <taxon>Eubrachyura</taxon>
        <taxon>Portunoidea</taxon>
        <taxon>Portunidae</taxon>
        <taxon>Portuninae</taxon>
        <taxon>Portunus</taxon>
    </lineage>
</organism>
<evidence type="ECO:0000313" key="2">
    <source>
        <dbReference type="Proteomes" id="UP000324222"/>
    </source>
</evidence>
<protein>
    <submittedName>
        <fullName evidence="1">Uncharacterized protein</fullName>
    </submittedName>
</protein>
<name>A0A5B7EGC3_PORTR</name>
<dbReference type="AlphaFoldDB" id="A0A5B7EGC3"/>
<keyword evidence="2" id="KW-1185">Reference proteome</keyword>
<sequence length="46" mass="5440">MVLKGLSEVKIKNILSHIHINFTVFSLQKLYYDSFQSYFHLSLYSS</sequence>
<accession>A0A5B7EGC3</accession>
<evidence type="ECO:0000313" key="1">
    <source>
        <dbReference type="EMBL" id="MPC32093.1"/>
    </source>
</evidence>
<gene>
    <name evidence="1" type="ORF">E2C01_025397</name>
</gene>
<dbReference type="EMBL" id="VSRR010002561">
    <property type="protein sequence ID" value="MPC32093.1"/>
    <property type="molecule type" value="Genomic_DNA"/>
</dbReference>
<proteinExistence type="predicted"/>